<feature type="domain" description="Galactose oxidase-like Early set" evidence="3">
    <location>
        <begin position="612"/>
        <end position="718"/>
    </location>
</feature>
<proteinExistence type="predicted"/>
<evidence type="ECO:0000259" key="3">
    <source>
        <dbReference type="Pfam" id="PF09118"/>
    </source>
</evidence>
<evidence type="ECO:0000313" key="5">
    <source>
        <dbReference type="Proteomes" id="UP001291926"/>
    </source>
</evidence>
<reference evidence="4 5" key="1">
    <citation type="journal article" date="2023" name="bioRxiv">
        <title>Genome report: Whole genome sequence and annotation of Penstemon davidsonii.</title>
        <authorList>
            <person name="Ostevik K.L."/>
            <person name="Alabady M."/>
            <person name="Zhang M."/>
            <person name="Rausher M.D."/>
        </authorList>
    </citation>
    <scope>NUCLEOTIDE SEQUENCE [LARGE SCALE GENOMIC DNA]</scope>
    <source>
        <strain evidence="4">DNT005</strain>
        <tissue evidence="4">Whole leaf</tissue>
    </source>
</reference>
<sequence>LKYLQFILKNTSDRLTGNQYLIGDWLLDGAVENRFGVFAIRQKNRAGVICNSNPLHHLSSPPTPCLRLLPQVSAPPPPPPPPSNSHNLQTSLQNLSELIVSRANFGKEGGSELVWAANFGLIFWMDVVDSVGCFSVLVGGGEAGVLGISILSMAVVAPAPEGGGGGRVPEHLPFINHNFIIRQPDLRGKDGGGPGGKWTLLHNSVGISAMHMQLLYNNKIIIFDRTDFGPSNLTLPRGKCRFNDAKMKRDCTAHSILYDVPSNTYRPLMVQSNVWCSSGAVHPDGTLVQTGGYLAGEKKIRLFTPCNNDTCDWVELLQDLTVKRWYATNQILPDGRVIIVGGIDAFSYEFFPKNPNKHLNMDVYELPFLKETTDPVELNNLYPFLHLMPDGNLYIFANNLSILFDYVNNKVIKEFPVIPSEKRTYPCTGSSVLLPIRFAAGKAGESPLAEVMVCGGAMGGAFFKSGKGIFDVASTTCGRLRVTDPNPQWVMEDMPMPRVMPDMILLPTGNVFIVNGAKKGSAGWEAGEEPILHPVLYMPDEPYPTQRFVVLNPSTIPRMYHSAASLMPDGRVLVGGSNPHELYNFTGVRYPTDLSLEAYIPDYMDRGYNSLRPTIDIVGALENEISYGQEFSIEFSMELYRPDRGITLTMVMPSFTTHSFAMNQRLLVLPISNLEILSSMTFRVTVHAPPTTNLAPPGYYMLFVVNDGVPSHSVWIRMK</sequence>
<dbReference type="EMBL" id="JAYDYQ010002685">
    <property type="protein sequence ID" value="KAK4481626.1"/>
    <property type="molecule type" value="Genomic_DNA"/>
</dbReference>
<evidence type="ECO:0008006" key="6">
    <source>
        <dbReference type="Google" id="ProtNLM"/>
    </source>
</evidence>
<dbReference type="CDD" id="cd02851">
    <property type="entry name" value="E_set_GO_C"/>
    <property type="match status" value="1"/>
</dbReference>
<keyword evidence="1" id="KW-0732">Signal</keyword>
<dbReference type="PANTHER" id="PTHR32208:SF57">
    <property type="entry name" value="F14L17.20 PROTEIN"/>
    <property type="match status" value="1"/>
</dbReference>
<dbReference type="InterPro" id="IPR011043">
    <property type="entry name" value="Gal_Oxase/kelch_b-propeller"/>
</dbReference>
<organism evidence="4 5">
    <name type="scientific">Penstemon davidsonii</name>
    <dbReference type="NCBI Taxonomy" id="160366"/>
    <lineage>
        <taxon>Eukaryota</taxon>
        <taxon>Viridiplantae</taxon>
        <taxon>Streptophyta</taxon>
        <taxon>Embryophyta</taxon>
        <taxon>Tracheophyta</taxon>
        <taxon>Spermatophyta</taxon>
        <taxon>Magnoliopsida</taxon>
        <taxon>eudicotyledons</taxon>
        <taxon>Gunneridae</taxon>
        <taxon>Pentapetalae</taxon>
        <taxon>asterids</taxon>
        <taxon>lamiids</taxon>
        <taxon>Lamiales</taxon>
        <taxon>Plantaginaceae</taxon>
        <taxon>Cheloneae</taxon>
        <taxon>Penstemon</taxon>
    </lineage>
</organism>
<dbReference type="InterPro" id="IPR037293">
    <property type="entry name" value="Gal_Oxidase_central_sf"/>
</dbReference>
<dbReference type="Pfam" id="PF09118">
    <property type="entry name" value="GO-like_E_set"/>
    <property type="match status" value="1"/>
</dbReference>
<evidence type="ECO:0000256" key="1">
    <source>
        <dbReference type="ARBA" id="ARBA00022729"/>
    </source>
</evidence>
<dbReference type="InterPro" id="IPR015202">
    <property type="entry name" value="GO-like_E_set"/>
</dbReference>
<accession>A0ABR0CYN4</accession>
<dbReference type="PANTHER" id="PTHR32208">
    <property type="entry name" value="SECRETED PROTEIN-RELATED"/>
    <property type="match status" value="1"/>
</dbReference>
<comment type="caution">
    <text evidence="4">The sequence shown here is derived from an EMBL/GenBank/DDBJ whole genome shotgun (WGS) entry which is preliminary data.</text>
</comment>
<protein>
    <recommendedName>
        <fullName evidence="6">Galactose oxidase</fullName>
    </recommendedName>
</protein>
<dbReference type="SUPFAM" id="SSF81296">
    <property type="entry name" value="E set domains"/>
    <property type="match status" value="1"/>
</dbReference>
<dbReference type="Pfam" id="PF07250">
    <property type="entry name" value="Glyoxal_oxid_N"/>
    <property type="match status" value="1"/>
</dbReference>
<evidence type="ECO:0000313" key="4">
    <source>
        <dbReference type="EMBL" id="KAK4481626.1"/>
    </source>
</evidence>
<dbReference type="Gene3D" id="2.60.40.10">
    <property type="entry name" value="Immunoglobulins"/>
    <property type="match status" value="1"/>
</dbReference>
<name>A0ABR0CYN4_9LAMI</name>
<evidence type="ECO:0000259" key="2">
    <source>
        <dbReference type="Pfam" id="PF07250"/>
    </source>
</evidence>
<dbReference type="SUPFAM" id="SSF50965">
    <property type="entry name" value="Galactose oxidase, central domain"/>
    <property type="match status" value="1"/>
</dbReference>
<dbReference type="InterPro" id="IPR009880">
    <property type="entry name" value="Glyoxal_oxidase_N"/>
</dbReference>
<dbReference type="InterPro" id="IPR013783">
    <property type="entry name" value="Ig-like_fold"/>
</dbReference>
<feature type="non-terminal residue" evidence="4">
    <location>
        <position position="1"/>
    </location>
</feature>
<dbReference type="InterPro" id="IPR014756">
    <property type="entry name" value="Ig_E-set"/>
</dbReference>
<dbReference type="Proteomes" id="UP001291926">
    <property type="component" value="Unassembled WGS sequence"/>
</dbReference>
<keyword evidence="5" id="KW-1185">Reference proteome</keyword>
<feature type="domain" description="Glyoxal oxidase N-terminal" evidence="2">
    <location>
        <begin position="210"/>
        <end position="603"/>
    </location>
</feature>
<dbReference type="Gene3D" id="2.130.10.80">
    <property type="entry name" value="Galactose oxidase/kelch, beta-propeller"/>
    <property type="match status" value="1"/>
</dbReference>
<gene>
    <name evidence="4" type="ORF">RD792_012530</name>
</gene>